<accession>A0ABW3MH08</accession>
<reference evidence="3" key="1">
    <citation type="journal article" date="2019" name="Int. J. Syst. Evol. Microbiol.">
        <title>The Global Catalogue of Microorganisms (GCM) 10K type strain sequencing project: providing services to taxonomists for standard genome sequencing and annotation.</title>
        <authorList>
            <consortium name="The Broad Institute Genomics Platform"/>
            <consortium name="The Broad Institute Genome Sequencing Center for Infectious Disease"/>
            <person name="Wu L."/>
            <person name="Ma J."/>
        </authorList>
    </citation>
    <scope>NUCLEOTIDE SEQUENCE [LARGE SCALE GENOMIC DNA]</scope>
    <source>
        <strain evidence="3">JCM 31486</strain>
    </source>
</reference>
<dbReference type="EMBL" id="JBHTIS010002142">
    <property type="protein sequence ID" value="MFD1049378.1"/>
    <property type="molecule type" value="Genomic_DNA"/>
</dbReference>
<organism evidence="2 3">
    <name type="scientific">Kibdelosporangium lantanae</name>
    <dbReference type="NCBI Taxonomy" id="1497396"/>
    <lineage>
        <taxon>Bacteria</taxon>
        <taxon>Bacillati</taxon>
        <taxon>Actinomycetota</taxon>
        <taxon>Actinomycetes</taxon>
        <taxon>Pseudonocardiales</taxon>
        <taxon>Pseudonocardiaceae</taxon>
        <taxon>Kibdelosporangium</taxon>
    </lineage>
</organism>
<feature type="domain" description="DUF222" evidence="1">
    <location>
        <begin position="16"/>
        <end position="121"/>
    </location>
</feature>
<sequence>MGTALWQTSDTELVDALTAAETRLRQAYAEVLRLMSEVDGRGVATKLGYSNTPALLVHTLRITRNEARARLAQAEDLLTTTTPTGTVVDPVLPHTAEALTRGEVSPEHVDVIRKTLAGLPDL</sequence>
<comment type="caution">
    <text evidence="2">The sequence shown here is derived from an EMBL/GenBank/DDBJ whole genome shotgun (WGS) entry which is preliminary data.</text>
</comment>
<evidence type="ECO:0000259" key="1">
    <source>
        <dbReference type="Pfam" id="PF02720"/>
    </source>
</evidence>
<evidence type="ECO:0000313" key="3">
    <source>
        <dbReference type="Proteomes" id="UP001597045"/>
    </source>
</evidence>
<feature type="non-terminal residue" evidence="2">
    <location>
        <position position="122"/>
    </location>
</feature>
<dbReference type="Proteomes" id="UP001597045">
    <property type="component" value="Unassembled WGS sequence"/>
</dbReference>
<name>A0ABW3MH08_9PSEU</name>
<gene>
    <name evidence="2" type="ORF">ACFQ1S_29495</name>
</gene>
<keyword evidence="3" id="KW-1185">Reference proteome</keyword>
<dbReference type="InterPro" id="IPR003870">
    <property type="entry name" value="DUF222"/>
</dbReference>
<proteinExistence type="predicted"/>
<evidence type="ECO:0000313" key="2">
    <source>
        <dbReference type="EMBL" id="MFD1049378.1"/>
    </source>
</evidence>
<dbReference type="Pfam" id="PF02720">
    <property type="entry name" value="DUF222"/>
    <property type="match status" value="1"/>
</dbReference>
<protein>
    <submittedName>
        <fullName evidence="2">DUF222 domain-containing protein</fullName>
    </submittedName>
</protein>